<feature type="region of interest" description="Disordered" evidence="4">
    <location>
        <begin position="1458"/>
        <end position="1490"/>
    </location>
</feature>
<feature type="compositionally biased region" description="Low complexity" evidence="4">
    <location>
        <begin position="754"/>
        <end position="777"/>
    </location>
</feature>
<evidence type="ECO:0000256" key="1">
    <source>
        <dbReference type="ARBA" id="ARBA00022737"/>
    </source>
</evidence>
<gene>
    <name evidence="5" type="ORF">OC842_003201</name>
</gene>
<feature type="compositionally biased region" description="Low complexity" evidence="4">
    <location>
        <begin position="1066"/>
        <end position="1076"/>
    </location>
</feature>
<feature type="compositionally biased region" description="Low complexity" evidence="4">
    <location>
        <begin position="947"/>
        <end position="957"/>
    </location>
</feature>
<feature type="compositionally biased region" description="Gly residues" evidence="4">
    <location>
        <begin position="1110"/>
        <end position="1119"/>
    </location>
</feature>
<feature type="repeat" description="ANK" evidence="3">
    <location>
        <begin position="116"/>
        <end position="148"/>
    </location>
</feature>
<dbReference type="Pfam" id="PF00023">
    <property type="entry name" value="Ank"/>
    <property type="match status" value="1"/>
</dbReference>
<feature type="compositionally biased region" description="Low complexity" evidence="4">
    <location>
        <begin position="1418"/>
        <end position="1431"/>
    </location>
</feature>
<evidence type="ECO:0000256" key="3">
    <source>
        <dbReference type="PROSITE-ProRule" id="PRU00023"/>
    </source>
</evidence>
<accession>A0AAN6GBX0</accession>
<feature type="compositionally biased region" description="Polar residues" evidence="4">
    <location>
        <begin position="722"/>
        <end position="753"/>
    </location>
</feature>
<keyword evidence="2 3" id="KW-0040">ANK repeat</keyword>
<evidence type="ECO:0000313" key="6">
    <source>
        <dbReference type="Proteomes" id="UP001176521"/>
    </source>
</evidence>
<organism evidence="5 6">
    <name type="scientific">Tilletia horrida</name>
    <dbReference type="NCBI Taxonomy" id="155126"/>
    <lineage>
        <taxon>Eukaryota</taxon>
        <taxon>Fungi</taxon>
        <taxon>Dikarya</taxon>
        <taxon>Basidiomycota</taxon>
        <taxon>Ustilaginomycotina</taxon>
        <taxon>Exobasidiomycetes</taxon>
        <taxon>Tilletiales</taxon>
        <taxon>Tilletiaceae</taxon>
        <taxon>Tilletia</taxon>
    </lineage>
</organism>
<feature type="region of interest" description="Disordered" evidence="4">
    <location>
        <begin position="1106"/>
        <end position="1138"/>
    </location>
</feature>
<feature type="compositionally biased region" description="Gly residues" evidence="4">
    <location>
        <begin position="32"/>
        <end position="58"/>
    </location>
</feature>
<feature type="compositionally biased region" description="Low complexity" evidence="4">
    <location>
        <begin position="20"/>
        <end position="29"/>
    </location>
</feature>
<feature type="repeat" description="ANK" evidence="3">
    <location>
        <begin position="195"/>
        <end position="227"/>
    </location>
</feature>
<feature type="compositionally biased region" description="Low complexity" evidence="4">
    <location>
        <begin position="385"/>
        <end position="395"/>
    </location>
</feature>
<feature type="region of interest" description="Disordered" evidence="4">
    <location>
        <begin position="505"/>
        <end position="563"/>
    </location>
</feature>
<sequence>MPLGSKASFQALAAAYHSASSSSNSPASANQGGFGSSGGGSSGGGLGGGTGSGSGGGSSNTIALASQPRQQSSSPSTPVTLHGAAASGNLSAARSLLKSYASEPTILAAALAQPLHGVLPLHAAASGGNEHIVALLLSYGADANALLYRPPAFIPPNQPRNASMDIPRGITPASGLSSTSSLLPPPPAPGGPGEEGSTALHFAAAAGHRDVIATLLQYGAKPDAKDNRGVTPEMLASATGHNLCAEILRKAAAGPAIVPLVPADPSSITSGGAGIGGTSSSVSGGAGGASATANGAGGAGLTSTSGTSGRRDRTISNLRRPAPLEIKDAPSGPPPVTTPTRLKNQASLEHIAAGMKATFSGWNRTYSNSTNPFSTSGSGSGAGTSSGSNPPGTASKVLGRHASNPNLRSGSALLAESSAGESLPGAKNTSNPQASRKSSKDKIKERLKEPIRGHKDKGKAAAARQHSSSSAVILQSFRAGPLAPAGAEGEDAAIALLGDDDGSDQSDLGFSAATTPPAPTNHSQTFFANPLEAVPPLPTSEHFQQSGEDANAPNGQGGAKRRPSIPFLAAHPAQAVRAALIGSGNGTSGASGSTAVSPADGLKSASSSGKLREKWNQGRDQAEGPMQSPRGGSILNLAAPRRSESSAGAAAAAYSIAASVSGSGSYGASGAPPLPEGGAAASLHRAKTGSLSRAQSAGGDLIEELATMDRNQEDIGVGASGVPSSSTLSNMQRSLSSSTNASFKSDATSSRNTPAGLPSASGSSPATASSVGAAGSPRMQQLLLQASNGTSGSGGPPPSPSRLAHRLVNKRSFPNILRKFGSQSQMAQGGTGGGSSGNAASGTSGVSRQRSTELDARDRTLFSAMPPPLPPVQTRMRSRTTSKSRDRLFEHERSRTTTSNSTIGNGGATSHPMEAQRSSHSSDVAREAEDEVRELLSEENLGRTGGPHRSSSSLGGSLDRGGGSSSSAGGMFPSSASNGSAGSTQSSPQVPNFASLSALPPLPVPPPPAASVSGSDRESLTGVGLSSPRSLMAGNSRLAGSYSGAEHVASPVSMTPARRGERRPRASSAGSVARSSPLLQSVDVVSSREAAQQIFNRAELLLQSPAPIGKIGGSGGESGSGSSTGPASGKGTAEASAISLEATTSSPVSLLLNEEMSLADQLLLVGEALAREREMATKAAAATVRTPSLMGARRSPVVKPVSSEPRLSTTLVTGSASERRTVKASPSNDTLPSVQMSDLDSASPALRDFHRPLGPIDDLVMERSRSSSPNAAARMDFLAEPASFGSTIRTLQSAESTATATAANQASPAPTRDDERWTDRFRRTSGDSGTFSNSIGWISRNRPSFSSNRSPESSAPSSIRMKLHGNNLLPSMPSTRTRSKSIPGLPKPYLRPSGGGGGGGGGSSSGGSGGTGGAPTTPMMYSSASMASPGMLSPAPPRTPDLRRLRTTSDANLGFVHHSGGVGASPMQGGDGRVTPGAGSGSGGGGKRKENLLGSAAASLKDLILLKDRASSKLNLNGARSAVEGSLGNVHGATNESAESAGGRSQSVSGMNSFTFRKSALP</sequence>
<dbReference type="InterPro" id="IPR002110">
    <property type="entry name" value="Ankyrin_rpt"/>
</dbReference>
<feature type="compositionally biased region" description="Basic and acidic residues" evidence="4">
    <location>
        <begin position="883"/>
        <end position="895"/>
    </location>
</feature>
<dbReference type="PROSITE" id="PS50297">
    <property type="entry name" value="ANK_REP_REGION"/>
    <property type="match status" value="2"/>
</dbReference>
<keyword evidence="1" id="KW-0677">Repeat</keyword>
<feature type="compositionally biased region" description="Low complexity" evidence="4">
    <location>
        <begin position="280"/>
        <end position="294"/>
    </location>
</feature>
<feature type="compositionally biased region" description="Polar residues" evidence="4">
    <location>
        <begin position="778"/>
        <end position="788"/>
    </location>
</feature>
<feature type="region of interest" description="Disordered" evidence="4">
    <location>
        <begin position="20"/>
        <end position="83"/>
    </location>
</feature>
<feature type="compositionally biased region" description="Low complexity" evidence="4">
    <location>
        <begin position="66"/>
        <end position="78"/>
    </location>
</feature>
<keyword evidence="6" id="KW-1185">Reference proteome</keyword>
<reference evidence="5" key="1">
    <citation type="journal article" date="2023" name="PhytoFront">
        <title>Draft Genome Resources of Seven Strains of Tilletia horrida, Causal Agent of Kernel Smut of Rice.</title>
        <authorList>
            <person name="Khanal S."/>
            <person name="Antony Babu S."/>
            <person name="Zhou X.G."/>
        </authorList>
    </citation>
    <scope>NUCLEOTIDE SEQUENCE</scope>
    <source>
        <strain evidence="5">TX3</strain>
    </source>
</reference>
<feature type="compositionally biased region" description="Pro residues" evidence="4">
    <location>
        <begin position="1000"/>
        <end position="1009"/>
    </location>
</feature>
<proteinExistence type="predicted"/>
<feature type="compositionally biased region" description="Low complexity" evidence="4">
    <location>
        <begin position="409"/>
        <end position="423"/>
    </location>
</feature>
<evidence type="ECO:0008006" key="7">
    <source>
        <dbReference type="Google" id="ProtNLM"/>
    </source>
</evidence>
<feature type="compositionally biased region" description="Low complexity" evidence="4">
    <location>
        <begin position="1292"/>
        <end position="1310"/>
    </location>
</feature>
<evidence type="ECO:0000256" key="2">
    <source>
        <dbReference type="ARBA" id="ARBA00023043"/>
    </source>
</evidence>
<feature type="region of interest" description="Disordered" evidence="4">
    <location>
        <begin position="1193"/>
        <end position="1237"/>
    </location>
</feature>
<dbReference type="EMBL" id="JAPDMQ010000153">
    <property type="protein sequence ID" value="KAK0532741.1"/>
    <property type="molecule type" value="Genomic_DNA"/>
</dbReference>
<dbReference type="Gene3D" id="1.25.40.20">
    <property type="entry name" value="Ankyrin repeat-containing domain"/>
    <property type="match status" value="2"/>
</dbReference>
<dbReference type="SUPFAM" id="SSF48403">
    <property type="entry name" value="Ankyrin repeat"/>
    <property type="match status" value="1"/>
</dbReference>
<feature type="compositionally biased region" description="Polar residues" evidence="4">
    <location>
        <begin position="978"/>
        <end position="992"/>
    </location>
</feature>
<dbReference type="PANTHER" id="PTHR24173:SF74">
    <property type="entry name" value="ANKYRIN REPEAT DOMAIN-CONTAINING PROTEIN 16"/>
    <property type="match status" value="1"/>
</dbReference>
<feature type="region of interest" description="Disordered" evidence="4">
    <location>
        <begin position="372"/>
        <end position="467"/>
    </location>
</feature>
<dbReference type="Pfam" id="PF12796">
    <property type="entry name" value="Ank_2"/>
    <property type="match status" value="1"/>
</dbReference>
<feature type="compositionally biased region" description="Gly residues" evidence="4">
    <location>
        <begin position="1393"/>
        <end position="1413"/>
    </location>
</feature>
<feature type="compositionally biased region" description="Basic and acidic residues" evidence="4">
    <location>
        <begin position="1311"/>
        <end position="1325"/>
    </location>
</feature>
<feature type="compositionally biased region" description="Polar residues" evidence="4">
    <location>
        <begin position="1224"/>
        <end position="1237"/>
    </location>
</feature>
<feature type="region of interest" description="Disordered" evidence="4">
    <location>
        <begin position="586"/>
        <end position="634"/>
    </location>
</feature>
<comment type="caution">
    <text evidence="5">The sequence shown here is derived from an EMBL/GenBank/DDBJ whole genome shotgun (WGS) entry which is preliminary data.</text>
</comment>
<feature type="region of interest" description="Disordered" evidence="4">
    <location>
        <begin position="1291"/>
        <end position="1439"/>
    </location>
</feature>
<dbReference type="PROSITE" id="PS50088">
    <property type="entry name" value="ANK_REPEAT"/>
    <property type="match status" value="2"/>
</dbReference>
<feature type="compositionally biased region" description="Polar residues" evidence="4">
    <location>
        <begin position="427"/>
        <end position="436"/>
    </location>
</feature>
<feature type="compositionally biased region" description="Basic and acidic residues" evidence="4">
    <location>
        <begin position="438"/>
        <end position="453"/>
    </location>
</feature>
<dbReference type="PANTHER" id="PTHR24173">
    <property type="entry name" value="ANKYRIN REPEAT CONTAINING"/>
    <property type="match status" value="1"/>
</dbReference>
<feature type="region of interest" description="Disordered" evidence="4">
    <location>
        <begin position="715"/>
        <end position="1080"/>
    </location>
</feature>
<dbReference type="SMART" id="SM00248">
    <property type="entry name" value="ANK"/>
    <property type="match status" value="4"/>
</dbReference>
<feature type="compositionally biased region" description="Polar residues" evidence="4">
    <location>
        <begin position="1326"/>
        <end position="1336"/>
    </location>
</feature>
<evidence type="ECO:0000256" key="4">
    <source>
        <dbReference type="SAM" id="MobiDB-lite"/>
    </source>
</evidence>
<feature type="compositionally biased region" description="Low complexity" evidence="4">
    <location>
        <begin position="1120"/>
        <end position="1132"/>
    </location>
</feature>
<name>A0AAN6GBX0_9BASI</name>
<feature type="compositionally biased region" description="Low complexity" evidence="4">
    <location>
        <begin position="171"/>
        <end position="182"/>
    </location>
</feature>
<protein>
    <recommendedName>
        <fullName evidence="7">Ankyrin repeat protein</fullName>
    </recommendedName>
</protein>
<feature type="compositionally biased region" description="Polar residues" evidence="4">
    <location>
        <begin position="1205"/>
        <end position="1216"/>
    </location>
</feature>
<evidence type="ECO:0000313" key="5">
    <source>
        <dbReference type="EMBL" id="KAK0532741.1"/>
    </source>
</evidence>
<feature type="region of interest" description="Disordered" evidence="4">
    <location>
        <begin position="280"/>
        <end position="341"/>
    </location>
</feature>
<feature type="region of interest" description="Disordered" evidence="4">
    <location>
        <begin position="158"/>
        <end position="195"/>
    </location>
</feature>
<feature type="compositionally biased region" description="Basic and acidic residues" evidence="4">
    <location>
        <begin position="610"/>
        <end position="622"/>
    </location>
</feature>
<feature type="compositionally biased region" description="Polar residues" evidence="4">
    <location>
        <begin position="1532"/>
        <end position="1556"/>
    </location>
</feature>
<feature type="compositionally biased region" description="Low complexity" evidence="4">
    <location>
        <begin position="1339"/>
        <end position="1358"/>
    </location>
</feature>
<feature type="compositionally biased region" description="Basic and acidic residues" evidence="4">
    <location>
        <begin position="850"/>
        <end position="860"/>
    </location>
</feature>
<feature type="compositionally biased region" description="Low complexity" evidence="4">
    <location>
        <begin position="965"/>
        <end position="977"/>
    </location>
</feature>
<dbReference type="InterPro" id="IPR036770">
    <property type="entry name" value="Ankyrin_rpt-contain_sf"/>
</dbReference>
<dbReference type="Proteomes" id="UP001176521">
    <property type="component" value="Unassembled WGS sequence"/>
</dbReference>
<feature type="region of interest" description="Disordered" evidence="4">
    <location>
        <begin position="1526"/>
        <end position="1562"/>
    </location>
</feature>